<protein>
    <submittedName>
        <fullName evidence="1">Uncharacterized protein</fullName>
    </submittedName>
</protein>
<gene>
    <name evidence="1" type="ORF">L6164_022768</name>
</gene>
<evidence type="ECO:0000313" key="2">
    <source>
        <dbReference type="Proteomes" id="UP000828941"/>
    </source>
</evidence>
<dbReference type="Proteomes" id="UP000828941">
    <property type="component" value="Chromosome 9"/>
</dbReference>
<comment type="caution">
    <text evidence="1">The sequence shown here is derived from an EMBL/GenBank/DDBJ whole genome shotgun (WGS) entry which is preliminary data.</text>
</comment>
<accession>A0ACB9MGR4</accession>
<name>A0ACB9MGR4_BAUVA</name>
<organism evidence="1 2">
    <name type="scientific">Bauhinia variegata</name>
    <name type="common">Purple orchid tree</name>
    <name type="synonym">Phanera variegata</name>
    <dbReference type="NCBI Taxonomy" id="167791"/>
    <lineage>
        <taxon>Eukaryota</taxon>
        <taxon>Viridiplantae</taxon>
        <taxon>Streptophyta</taxon>
        <taxon>Embryophyta</taxon>
        <taxon>Tracheophyta</taxon>
        <taxon>Spermatophyta</taxon>
        <taxon>Magnoliopsida</taxon>
        <taxon>eudicotyledons</taxon>
        <taxon>Gunneridae</taxon>
        <taxon>Pentapetalae</taxon>
        <taxon>rosids</taxon>
        <taxon>fabids</taxon>
        <taxon>Fabales</taxon>
        <taxon>Fabaceae</taxon>
        <taxon>Cercidoideae</taxon>
        <taxon>Cercideae</taxon>
        <taxon>Bauhiniinae</taxon>
        <taxon>Bauhinia</taxon>
    </lineage>
</organism>
<evidence type="ECO:0000313" key="1">
    <source>
        <dbReference type="EMBL" id="KAI4323138.1"/>
    </source>
</evidence>
<proteinExistence type="predicted"/>
<reference evidence="1 2" key="1">
    <citation type="journal article" date="2022" name="DNA Res.">
        <title>Chromosomal-level genome assembly of the orchid tree Bauhinia variegata (Leguminosae; Cercidoideae) supports the allotetraploid origin hypothesis of Bauhinia.</title>
        <authorList>
            <person name="Zhong Y."/>
            <person name="Chen Y."/>
            <person name="Zheng D."/>
            <person name="Pang J."/>
            <person name="Liu Y."/>
            <person name="Luo S."/>
            <person name="Meng S."/>
            <person name="Qian L."/>
            <person name="Wei D."/>
            <person name="Dai S."/>
            <person name="Zhou R."/>
        </authorList>
    </citation>
    <scope>NUCLEOTIDE SEQUENCE [LARGE SCALE GENOMIC DNA]</scope>
    <source>
        <strain evidence="1">BV-YZ2020</strain>
    </source>
</reference>
<sequence>MPDELKVDIAAMYLEGDALDLFSWISGERTLLYWEELVKLLQEHYGPAEFQNPDEHLCSIRQTGSVQEYRQEFAKRVTRVKNWPEHCLLVNTQNTTLPPPLRLQASSHANSPGMGQTWEVEKQARRDKGLCFRCNEKFSPGHRCKQSGLAIMELADDEEKTEEDDEPVSAAPMGNLAEISFHAILGRTSSITMKLQGTILGKKDALQQDPYTKDIMADLSTDSNSHPNFHVANNRLYYKNRLVVLNLPSLKEKLLAESHDTLTAGHGGTSQFKLVYGREPPTIQPYVQGETYLAELEEQLLTRDEMLQPYRQHSLAKRRYEKLSPRFFGPYKIIKQIGPVAYELKLPESAQILPVFHVSLLRPVHGQHSPSIPPHLPINSEWELTLSPSKILCHRWIKDGGKTALELVVQWDDRPLEEASWENYELLKGQFPDFHLEDKVSFPGGSDDTVPPLLTYSRRQKRGKPGEMEG</sequence>
<dbReference type="EMBL" id="CM039434">
    <property type="protein sequence ID" value="KAI4323138.1"/>
    <property type="molecule type" value="Genomic_DNA"/>
</dbReference>
<keyword evidence="2" id="KW-1185">Reference proteome</keyword>